<dbReference type="PROSITE" id="PS51273">
    <property type="entry name" value="GATASE_TYPE_1"/>
    <property type="match status" value="1"/>
</dbReference>
<dbReference type="PANTHER" id="PTHR43235:SF1">
    <property type="entry name" value="GLUTAMINE AMIDOTRANSFERASE PB2B2.05-RELATED"/>
    <property type="match status" value="1"/>
</dbReference>
<dbReference type="Proteomes" id="UP000679848">
    <property type="component" value="Chromosome"/>
</dbReference>
<dbReference type="SUPFAM" id="SSF52317">
    <property type="entry name" value="Class I glutamine amidotransferase-like"/>
    <property type="match status" value="1"/>
</dbReference>
<protein>
    <recommendedName>
        <fullName evidence="3">Gamma-glutamyl-gamma-aminobutyrate hydrolase family protein</fullName>
    </recommendedName>
</protein>
<evidence type="ECO:0000313" key="2">
    <source>
        <dbReference type="Proteomes" id="UP000679848"/>
    </source>
</evidence>
<dbReference type="EMBL" id="AP023420">
    <property type="protein sequence ID" value="BCK85076.1"/>
    <property type="molecule type" value="Genomic_DNA"/>
</dbReference>
<sequence>MTIYIWGNASRYENYQRAVELAGDQVQFGGDPEDCAALLLPGGGDLEPWRYGQKNTASRGLEPERDAAELALMEYFTTLRRPVLGICRGLQTVNVFFGGTLCQDISEHGACDGVDRRHRVRTATSPLQELCGETCVVNSAHHQAADRLGAGLQAIQWTDDGVIEALCHRTLPVWAVQWHPERLGKLGETVFQAFHSLCQ</sequence>
<dbReference type="Pfam" id="PF07722">
    <property type="entry name" value="Peptidase_C26"/>
    <property type="match status" value="1"/>
</dbReference>
<evidence type="ECO:0008006" key="3">
    <source>
        <dbReference type="Google" id="ProtNLM"/>
    </source>
</evidence>
<dbReference type="AlphaFoldDB" id="A0A810QGW4"/>
<evidence type="ECO:0000313" key="1">
    <source>
        <dbReference type="EMBL" id="BCK85076.1"/>
    </source>
</evidence>
<gene>
    <name evidence="1" type="ORF">MM59RIKEN_23950</name>
</gene>
<reference evidence="1" key="1">
    <citation type="submission" date="2020-09" db="EMBL/GenBank/DDBJ databases">
        <title>New species isolated from human feces.</title>
        <authorList>
            <person name="Kitahara M."/>
            <person name="Shigeno Y."/>
            <person name="Shime M."/>
            <person name="Matsumoto Y."/>
            <person name="Nakamura S."/>
            <person name="Motooka D."/>
            <person name="Fukuoka S."/>
            <person name="Nishikawa H."/>
            <person name="Benno Y."/>
        </authorList>
    </citation>
    <scope>NUCLEOTIDE SEQUENCE</scope>
    <source>
        <strain evidence="1">MM59</strain>
    </source>
</reference>
<dbReference type="RefSeq" id="WP_213543369.1">
    <property type="nucleotide sequence ID" value="NZ_AP023420.1"/>
</dbReference>
<dbReference type="GO" id="GO:0005829">
    <property type="term" value="C:cytosol"/>
    <property type="evidence" value="ECO:0007669"/>
    <property type="project" value="TreeGrafter"/>
</dbReference>
<dbReference type="Gene3D" id="3.40.50.880">
    <property type="match status" value="1"/>
</dbReference>
<proteinExistence type="predicted"/>
<dbReference type="InterPro" id="IPR029062">
    <property type="entry name" value="Class_I_gatase-like"/>
</dbReference>
<dbReference type="GO" id="GO:0006598">
    <property type="term" value="P:polyamine catabolic process"/>
    <property type="evidence" value="ECO:0007669"/>
    <property type="project" value="TreeGrafter"/>
</dbReference>
<accession>A0A810QGW4</accession>
<dbReference type="PANTHER" id="PTHR43235">
    <property type="entry name" value="GLUTAMINE AMIDOTRANSFERASE PB2B2.05-RELATED"/>
    <property type="match status" value="1"/>
</dbReference>
<organism evidence="1 2">
    <name type="scientific">Pusillibacter faecalis</name>
    <dbReference type="NCBI Taxonomy" id="2714358"/>
    <lineage>
        <taxon>Bacteria</taxon>
        <taxon>Bacillati</taxon>
        <taxon>Bacillota</taxon>
        <taxon>Clostridia</taxon>
        <taxon>Eubacteriales</taxon>
        <taxon>Oscillospiraceae</taxon>
        <taxon>Pusillibacter</taxon>
    </lineage>
</organism>
<dbReference type="KEGG" id="pfaa:MM59RIKEN_23950"/>
<dbReference type="GO" id="GO:0033969">
    <property type="term" value="F:gamma-glutamyl-gamma-aminobutyrate hydrolase activity"/>
    <property type="evidence" value="ECO:0007669"/>
    <property type="project" value="TreeGrafter"/>
</dbReference>
<dbReference type="InterPro" id="IPR011697">
    <property type="entry name" value="Peptidase_C26"/>
</dbReference>
<name>A0A810QGW4_9FIRM</name>
<keyword evidence="2" id="KW-1185">Reference proteome</keyword>
<dbReference type="InterPro" id="IPR044668">
    <property type="entry name" value="PuuD-like"/>
</dbReference>